<dbReference type="AlphaFoldDB" id="A0A1J4KGQ1"/>
<evidence type="ECO:0000256" key="1">
    <source>
        <dbReference type="SAM" id="MobiDB-lite"/>
    </source>
</evidence>
<comment type="caution">
    <text evidence="2">The sequence shown here is derived from an EMBL/GenBank/DDBJ whole genome shotgun (WGS) entry which is preliminary data.</text>
</comment>
<dbReference type="VEuPathDB" id="TrichDB:TRFO_20081"/>
<organism evidence="2 3">
    <name type="scientific">Tritrichomonas foetus</name>
    <dbReference type="NCBI Taxonomy" id="1144522"/>
    <lineage>
        <taxon>Eukaryota</taxon>
        <taxon>Metamonada</taxon>
        <taxon>Parabasalia</taxon>
        <taxon>Tritrichomonadida</taxon>
        <taxon>Tritrichomonadidae</taxon>
        <taxon>Tritrichomonas</taxon>
    </lineage>
</organism>
<feature type="compositionally biased region" description="Basic residues" evidence="1">
    <location>
        <begin position="569"/>
        <end position="591"/>
    </location>
</feature>
<evidence type="ECO:0008006" key="4">
    <source>
        <dbReference type="Google" id="ProtNLM"/>
    </source>
</evidence>
<name>A0A1J4KGQ1_9EUKA</name>
<evidence type="ECO:0000313" key="3">
    <source>
        <dbReference type="Proteomes" id="UP000179807"/>
    </source>
</evidence>
<dbReference type="InterPro" id="IPR032707">
    <property type="entry name" value="MYCBPAP"/>
</dbReference>
<dbReference type="InterPro" id="IPR013783">
    <property type="entry name" value="Ig-like_fold"/>
</dbReference>
<accession>A0A1J4KGQ1</accession>
<dbReference type="Proteomes" id="UP000179807">
    <property type="component" value="Unassembled WGS sequence"/>
</dbReference>
<feature type="region of interest" description="Disordered" evidence="1">
    <location>
        <begin position="548"/>
        <end position="602"/>
    </location>
</feature>
<dbReference type="PANTHER" id="PTHR48421">
    <property type="entry name" value="MYCBP-ASSOCIATED PROTEIN"/>
    <property type="match status" value="1"/>
</dbReference>
<dbReference type="RefSeq" id="XP_068363719.1">
    <property type="nucleotide sequence ID" value="XM_068501187.1"/>
</dbReference>
<dbReference type="GeneID" id="94835891"/>
<proteinExistence type="predicted"/>
<gene>
    <name evidence="2" type="ORF">TRFO_20081</name>
</gene>
<dbReference type="Gene3D" id="2.60.40.10">
    <property type="entry name" value="Immunoglobulins"/>
    <property type="match status" value="1"/>
</dbReference>
<dbReference type="EMBL" id="MLAK01000607">
    <property type="protein sequence ID" value="OHT10583.1"/>
    <property type="molecule type" value="Genomic_DNA"/>
</dbReference>
<sequence length="668" mass="76493">MRPRDTNRQRRLVEYKPLESTREERAMKYHEQVQKQWEATGKRLAKITGRDPTTLSMFSEDDFRRMNEERFLISQVVSSLVTKDQGAWSPLPRIGDLYAQRERPNFERFEVIRNPDEHHQNQDVPGQRPSNWFKSKYYRKRAKQLRSFIEKIKPFEPDTEGLEIIGHTPDFMQEIQKLPEVQMESTQILDSHHSEEETVNESSCKISFDTNRLFFTTAPGSTQAKNVSVSNEGTCAIYYRWDVARDTELIIGAGSSRTPVKMQSIESKKDNQTKSVPEHVDNFDWRASESFTISRNLQPKTRSEFCFTQISGSILPGNTVTFSFSFKSDIPGCFLQKWIMRTTPNTTNSGANSSNEKQNMSVSLRGCCQVDPPDLTSFKASIDNSLHESERSRCIEEIMSSIFDRVKKISEMNKQAGDERIDGDVLIDDRAPSFELANKKWGLIYSPGLFSSLLQIAEKCWDELNIQGFERFWDYSVDSLNEMIMKIEDGSTKRNLILQLNNVIMQKMTSSALGNLSYSLGYLQLAASLDDLPKIADNEASKIGKELPPFIIPKVPDPNELEEAAESSRRRHRGKRDRKPTLPKKTTRKGGKGAEDDLPQQEITHAEIADDLRASIKVKMVKSLIERLRAFERLSGESKGVAQQLTRINEIDKLDTNLDVEVDDDLEE</sequence>
<dbReference type="Pfam" id="PF14646">
    <property type="entry name" value="MYCBPAP"/>
    <property type="match status" value="2"/>
</dbReference>
<evidence type="ECO:0000313" key="2">
    <source>
        <dbReference type="EMBL" id="OHT10583.1"/>
    </source>
</evidence>
<dbReference type="OrthoDB" id="10263316at2759"/>
<keyword evidence="3" id="KW-1185">Reference proteome</keyword>
<protein>
    <recommendedName>
        <fullName evidence="4">MYCBP-associated protein</fullName>
    </recommendedName>
</protein>
<dbReference type="PANTHER" id="PTHR48421:SF1">
    <property type="entry name" value="MYCBP-ASSOCIATED PROTEIN"/>
    <property type="match status" value="1"/>
</dbReference>
<reference evidence="2" key="1">
    <citation type="submission" date="2016-10" db="EMBL/GenBank/DDBJ databases">
        <authorList>
            <person name="Benchimol M."/>
            <person name="Almeida L.G."/>
            <person name="Vasconcelos A.T."/>
            <person name="Perreira-Neves A."/>
            <person name="Rosa I.A."/>
            <person name="Tasca T."/>
            <person name="Bogo M.R."/>
            <person name="de Souza W."/>
        </authorList>
    </citation>
    <scope>NUCLEOTIDE SEQUENCE [LARGE SCALE GENOMIC DNA]</scope>
    <source>
        <strain evidence="2">K</strain>
    </source>
</reference>